<evidence type="ECO:0000256" key="1">
    <source>
        <dbReference type="ARBA" id="ARBA00022475"/>
    </source>
</evidence>
<dbReference type="InterPro" id="IPR043461">
    <property type="entry name" value="LpxH-like"/>
</dbReference>
<dbReference type="Gene3D" id="3.60.21.10">
    <property type="match status" value="1"/>
</dbReference>
<accession>A0ABQ6P4I5</accession>
<dbReference type="InterPro" id="IPR004843">
    <property type="entry name" value="Calcineurin-like_PHP"/>
</dbReference>
<evidence type="ECO:0000313" key="7">
    <source>
        <dbReference type="EMBL" id="GMM60163.1"/>
    </source>
</evidence>
<evidence type="ECO:0000256" key="2">
    <source>
        <dbReference type="ARBA" id="ARBA00022519"/>
    </source>
</evidence>
<evidence type="ECO:0000256" key="5">
    <source>
        <dbReference type="ARBA" id="ARBA00023211"/>
    </source>
</evidence>
<reference evidence="7 8" key="1">
    <citation type="submission" date="2023-06" db="EMBL/GenBank/DDBJ databases">
        <title>Draft genome sequence of Novosphingobium sp. strain IK01.</title>
        <authorList>
            <person name="Hatamoto M."/>
            <person name="Ikarashi T."/>
            <person name="Yamaguchi T."/>
        </authorList>
    </citation>
    <scope>NUCLEOTIDE SEQUENCE [LARGE SCALE GENOMIC DNA]</scope>
    <source>
        <strain evidence="7 8">IK01</strain>
    </source>
</reference>
<evidence type="ECO:0000256" key="4">
    <source>
        <dbReference type="ARBA" id="ARBA00023136"/>
    </source>
</evidence>
<keyword evidence="3" id="KW-0479">Metal-binding</keyword>
<sequence>MENVGKTPGNMLENGKLAPMSEWIKGLPEWLDLPEPRGFRPKRRVRTVWISDLHLGTRGCNAQMLLDFLASIECETLYLVGDIVDGWRLSRGWYWPDAHNEVVRRVLKMAHRGTRVVLIAGNHDEMLRPYAGMTFGGVELALDTIHVTADGRRLLVTHGDGFDGVVLYARWLAFLGDAAYEVLLKANRWVNLVRRQFKLPYWSLSAYMKKRVKNAVQFICDFEEAVAHAARDMGVDGVVCGHIHCAEIRQIGDVTYYNDGDWVESCTALVEDFCGAMSIVDWAAEQARLNPAPVAQTELAPPATAPVPQAEPVA</sequence>
<dbReference type="SUPFAM" id="SSF56300">
    <property type="entry name" value="Metallo-dependent phosphatases"/>
    <property type="match status" value="1"/>
</dbReference>
<dbReference type="EMBL" id="BTFW01000001">
    <property type="protein sequence ID" value="GMM60163.1"/>
    <property type="molecule type" value="Genomic_DNA"/>
</dbReference>
<dbReference type="Proteomes" id="UP001187221">
    <property type="component" value="Unassembled WGS sequence"/>
</dbReference>
<feature type="domain" description="Calcineurin-like phosphoesterase" evidence="6">
    <location>
        <begin position="46"/>
        <end position="245"/>
    </location>
</feature>
<keyword evidence="1" id="KW-1003">Cell membrane</keyword>
<dbReference type="InterPro" id="IPR029052">
    <property type="entry name" value="Metallo-depent_PP-like"/>
</dbReference>
<dbReference type="PANTHER" id="PTHR34990">
    <property type="entry name" value="UDP-2,3-DIACYLGLUCOSAMINE HYDROLASE-RELATED"/>
    <property type="match status" value="1"/>
</dbReference>
<evidence type="ECO:0000313" key="8">
    <source>
        <dbReference type="Proteomes" id="UP001187221"/>
    </source>
</evidence>
<dbReference type="Pfam" id="PF00149">
    <property type="entry name" value="Metallophos"/>
    <property type="match status" value="1"/>
</dbReference>
<dbReference type="CDD" id="cd07398">
    <property type="entry name" value="MPP_YbbF-LpxH"/>
    <property type="match status" value="1"/>
</dbReference>
<organism evidence="7 8">
    <name type="scientific">Novosphingobium pituita</name>
    <dbReference type="NCBI Taxonomy" id="3056842"/>
    <lineage>
        <taxon>Bacteria</taxon>
        <taxon>Pseudomonadati</taxon>
        <taxon>Pseudomonadota</taxon>
        <taxon>Alphaproteobacteria</taxon>
        <taxon>Sphingomonadales</taxon>
        <taxon>Sphingomonadaceae</taxon>
        <taxon>Novosphingobium</taxon>
    </lineage>
</organism>
<keyword evidence="2" id="KW-0997">Cell inner membrane</keyword>
<protein>
    <submittedName>
        <fullName evidence="7">UDP-2,3-diacylglucosamine diphosphatase</fullName>
    </submittedName>
</protein>
<evidence type="ECO:0000259" key="6">
    <source>
        <dbReference type="Pfam" id="PF00149"/>
    </source>
</evidence>
<comment type="caution">
    <text evidence="7">The sequence shown here is derived from an EMBL/GenBank/DDBJ whole genome shotgun (WGS) entry which is preliminary data.</text>
</comment>
<name>A0ABQ6P4I5_9SPHN</name>
<gene>
    <name evidence="7" type="ORF">NUTIK01_09400</name>
</gene>
<keyword evidence="5" id="KW-0464">Manganese</keyword>
<keyword evidence="4" id="KW-0472">Membrane</keyword>
<dbReference type="PANTHER" id="PTHR34990:SF2">
    <property type="entry name" value="BLL8164 PROTEIN"/>
    <property type="match status" value="1"/>
</dbReference>
<proteinExistence type="predicted"/>
<evidence type="ECO:0000256" key="3">
    <source>
        <dbReference type="ARBA" id="ARBA00022723"/>
    </source>
</evidence>
<keyword evidence="8" id="KW-1185">Reference proteome</keyword>